<reference evidence="2" key="1">
    <citation type="submission" date="2023-03" db="EMBL/GenBank/DDBJ databases">
        <authorList>
            <person name="Julca I."/>
        </authorList>
    </citation>
    <scope>NUCLEOTIDE SEQUENCE</scope>
</reference>
<protein>
    <submittedName>
        <fullName evidence="2">OLC1v1025989C1</fullName>
    </submittedName>
</protein>
<feature type="region of interest" description="Disordered" evidence="1">
    <location>
        <begin position="42"/>
        <end position="68"/>
    </location>
</feature>
<sequence>MAVMVENNYYYNPAAVAGGGRAVPVGKHRPAEADRRFLKTLSMDDDDDEDNMSWRPPPSPFAHPTERAPQANFNIDVGRQNYLRSFKFNVQFADDHEQEIISQITITQRITQRIKRWLSMINNGVKKSETTKTTRKLKSFGHRIQKVHCIAI</sequence>
<evidence type="ECO:0000313" key="3">
    <source>
        <dbReference type="Proteomes" id="UP001161247"/>
    </source>
</evidence>
<organism evidence="2 3">
    <name type="scientific">Oldenlandia corymbosa var. corymbosa</name>
    <dbReference type="NCBI Taxonomy" id="529605"/>
    <lineage>
        <taxon>Eukaryota</taxon>
        <taxon>Viridiplantae</taxon>
        <taxon>Streptophyta</taxon>
        <taxon>Embryophyta</taxon>
        <taxon>Tracheophyta</taxon>
        <taxon>Spermatophyta</taxon>
        <taxon>Magnoliopsida</taxon>
        <taxon>eudicotyledons</taxon>
        <taxon>Gunneridae</taxon>
        <taxon>Pentapetalae</taxon>
        <taxon>asterids</taxon>
        <taxon>lamiids</taxon>
        <taxon>Gentianales</taxon>
        <taxon>Rubiaceae</taxon>
        <taxon>Rubioideae</taxon>
        <taxon>Spermacoceae</taxon>
        <taxon>Hedyotis-Oldenlandia complex</taxon>
        <taxon>Oldenlandia</taxon>
    </lineage>
</organism>
<gene>
    <name evidence="2" type="ORF">OLC1_LOCUS3089</name>
</gene>
<keyword evidence="3" id="KW-1185">Reference proteome</keyword>
<evidence type="ECO:0000256" key="1">
    <source>
        <dbReference type="SAM" id="MobiDB-lite"/>
    </source>
</evidence>
<evidence type="ECO:0000313" key="2">
    <source>
        <dbReference type="EMBL" id="CAI9091069.1"/>
    </source>
</evidence>
<dbReference type="AlphaFoldDB" id="A0AAV1C657"/>
<name>A0AAV1C657_OLDCO</name>
<dbReference type="EMBL" id="OX459118">
    <property type="protein sequence ID" value="CAI9091069.1"/>
    <property type="molecule type" value="Genomic_DNA"/>
</dbReference>
<dbReference type="Proteomes" id="UP001161247">
    <property type="component" value="Chromosome 1"/>
</dbReference>
<proteinExistence type="predicted"/>
<accession>A0AAV1C657</accession>